<gene>
    <name evidence="3" type="ORF">AWC31_14610</name>
</gene>
<feature type="domain" description="Sporulation regulator WhiA C-terminal" evidence="2">
    <location>
        <begin position="38"/>
        <end position="104"/>
    </location>
</feature>
<dbReference type="AlphaFoldDB" id="A0A1X2FJM4"/>
<dbReference type="Pfam" id="PF02650">
    <property type="entry name" value="HTH_WhiA"/>
    <property type="match status" value="1"/>
</dbReference>
<protein>
    <recommendedName>
        <fullName evidence="2">Sporulation regulator WhiA C-terminal domain-containing protein</fullName>
    </recommendedName>
</protein>
<sequence>MYHEYESGRTIAEIARKYRLSPQAVAARFRKLGLAVTAANTVRSENGRSRQCAAAQLALTATTVPELRAVLELRVQHPDLTLADLAAKHDPPLTKSAYWSRLRRALRAADDTSSGDAGADRRPRVASTPSETGALPPSRVASQDETTSGAREEDLS</sequence>
<dbReference type="InterPro" id="IPR023054">
    <property type="entry name" value="Sporulation_regulator_WhiA_C"/>
</dbReference>
<dbReference type="Proteomes" id="UP000193964">
    <property type="component" value="Unassembled WGS sequence"/>
</dbReference>
<evidence type="ECO:0000259" key="2">
    <source>
        <dbReference type="Pfam" id="PF02650"/>
    </source>
</evidence>
<evidence type="ECO:0000256" key="1">
    <source>
        <dbReference type="SAM" id="MobiDB-lite"/>
    </source>
</evidence>
<name>A0A1X2FJM4_9MYCO</name>
<feature type="compositionally biased region" description="Polar residues" evidence="1">
    <location>
        <begin position="140"/>
        <end position="149"/>
    </location>
</feature>
<proteinExistence type="predicted"/>
<dbReference type="EMBL" id="LQQA01000005">
    <property type="protein sequence ID" value="ORX18528.1"/>
    <property type="molecule type" value="Genomic_DNA"/>
</dbReference>
<feature type="region of interest" description="Disordered" evidence="1">
    <location>
        <begin position="108"/>
        <end position="156"/>
    </location>
</feature>
<accession>A0A1X2FJM4</accession>
<organism evidence="3 4">
    <name type="scientific">Mycolicibacterium wolinskyi</name>
    <dbReference type="NCBI Taxonomy" id="59750"/>
    <lineage>
        <taxon>Bacteria</taxon>
        <taxon>Bacillati</taxon>
        <taxon>Actinomycetota</taxon>
        <taxon>Actinomycetes</taxon>
        <taxon>Mycobacteriales</taxon>
        <taxon>Mycobacteriaceae</taxon>
        <taxon>Mycolicibacterium</taxon>
    </lineage>
</organism>
<comment type="caution">
    <text evidence="3">The sequence shown here is derived from an EMBL/GenBank/DDBJ whole genome shotgun (WGS) entry which is preliminary data.</text>
</comment>
<evidence type="ECO:0000313" key="4">
    <source>
        <dbReference type="Proteomes" id="UP000193964"/>
    </source>
</evidence>
<evidence type="ECO:0000313" key="3">
    <source>
        <dbReference type="EMBL" id="ORX18528.1"/>
    </source>
</evidence>
<reference evidence="3 4" key="1">
    <citation type="submission" date="2016-01" db="EMBL/GenBank/DDBJ databases">
        <title>The new phylogeny of the genus Mycobacterium.</title>
        <authorList>
            <person name="Tarcisio F."/>
            <person name="Conor M."/>
            <person name="Antonella G."/>
            <person name="Elisabetta G."/>
            <person name="Giulia F.S."/>
            <person name="Sara T."/>
            <person name="Anna F."/>
            <person name="Clotilde B."/>
            <person name="Roberto B."/>
            <person name="Veronica D.S."/>
            <person name="Fabio R."/>
            <person name="Monica P."/>
            <person name="Olivier J."/>
            <person name="Enrico T."/>
            <person name="Nicola S."/>
        </authorList>
    </citation>
    <scope>NUCLEOTIDE SEQUENCE [LARGE SCALE GENOMIC DNA]</scope>
    <source>
        <strain evidence="3 4">ATCC 700010</strain>
    </source>
</reference>